<evidence type="ECO:0000313" key="3">
    <source>
        <dbReference type="Proteomes" id="UP000184226"/>
    </source>
</evidence>
<reference evidence="2 3" key="1">
    <citation type="submission" date="2016-11" db="EMBL/GenBank/DDBJ databases">
        <authorList>
            <person name="Jaros S."/>
            <person name="Januszkiewicz K."/>
            <person name="Wedrychowicz H."/>
        </authorList>
    </citation>
    <scope>NUCLEOTIDE SEQUENCE [LARGE SCALE GENOMIC DNA]</scope>
    <source>
        <strain evidence="2 3">CGMCC 1.10190</strain>
    </source>
</reference>
<gene>
    <name evidence="2" type="ORF">SAMN04488135_10411</name>
</gene>
<evidence type="ECO:0000313" key="2">
    <source>
        <dbReference type="EMBL" id="SHH62822.1"/>
    </source>
</evidence>
<dbReference type="PANTHER" id="PTHR35586">
    <property type="entry name" value="SLL1691 PROTEIN"/>
    <property type="match status" value="1"/>
</dbReference>
<protein>
    <recommendedName>
        <fullName evidence="4">Transposase, YhgA-like</fullName>
    </recommendedName>
</protein>
<evidence type="ECO:0008006" key="4">
    <source>
        <dbReference type="Google" id="ProtNLM"/>
    </source>
</evidence>
<accession>A0A1M5UIB6</accession>
<dbReference type="EMBL" id="FQXE01000004">
    <property type="protein sequence ID" value="SHH62822.1"/>
    <property type="molecule type" value="Genomic_DNA"/>
</dbReference>
<organism evidence="2 3">
    <name type="scientific">Pollutimonas bauzanensis</name>
    <dbReference type="NCBI Taxonomy" id="658167"/>
    <lineage>
        <taxon>Bacteria</taxon>
        <taxon>Pseudomonadati</taxon>
        <taxon>Pseudomonadota</taxon>
        <taxon>Betaproteobacteria</taxon>
        <taxon>Burkholderiales</taxon>
        <taxon>Alcaligenaceae</taxon>
        <taxon>Pollutimonas</taxon>
    </lineage>
</organism>
<dbReference type="AlphaFoldDB" id="A0A1M5UIB6"/>
<dbReference type="Proteomes" id="UP000184226">
    <property type="component" value="Unassembled WGS sequence"/>
</dbReference>
<sequence length="385" mass="43188">MAFAPRNRSARNDYGSPWKEALEQYFEPALALLMPELHAIIDWSHPPEFLDKEFQAISHKLRCGRRQADKLARVRTVLERPPWLLVHAEAQGGGAGPRALAGLALRMQIYCHRILDRYHIDHEPTRKPRPSGRGQARQDQCGAEGAPALWRRSSGRWAGVLHIAKGSLGFASFAILTNSRGGPPQLSHKLEFLGAAESLGSAEFQSGGMQFRCPVIHLGQWWPRWRELEAKAQFNPFAVIVMAQLQAHAHHRDGAGRLAAKTRLMKLLYRHEYGHDDIISLYRLVDWILILPPALEPAFEQALEAIEKEHNVAYVTSIERRAEKRGMELGKLMTLQQQMVLKFGPLPSWAKARLEAADEAELSDWTGRILVAGSLEDLLGAADQG</sequence>
<dbReference type="PANTHER" id="PTHR35586:SF1">
    <property type="entry name" value="SLL1691 PROTEIN"/>
    <property type="match status" value="1"/>
</dbReference>
<feature type="region of interest" description="Disordered" evidence="1">
    <location>
        <begin position="122"/>
        <end position="145"/>
    </location>
</feature>
<dbReference type="STRING" id="658167.SAMN04488135_10411"/>
<dbReference type="RefSeq" id="WP_073102714.1">
    <property type="nucleotide sequence ID" value="NZ_FQXE01000004.1"/>
</dbReference>
<evidence type="ECO:0000256" key="1">
    <source>
        <dbReference type="SAM" id="MobiDB-lite"/>
    </source>
</evidence>
<keyword evidence="3" id="KW-1185">Reference proteome</keyword>
<dbReference type="OrthoDB" id="8626097at2"/>
<proteinExistence type="predicted"/>
<name>A0A1M5UIB6_9BURK</name>